<gene>
    <name evidence="1" type="ORF">B296_00032950</name>
</gene>
<name>A0A426ZC22_ENSVE</name>
<sequence length="98" mass="11059">MASSPADESPATSVPCTTAATDSMSVVARYFSRFWRILRGRLRFHGPPLFGQISRVHRRVSPAHRHRRRKHGLPIPMRSNAARSSSCALRDFFSLVLL</sequence>
<dbReference type="Proteomes" id="UP000287651">
    <property type="component" value="Unassembled WGS sequence"/>
</dbReference>
<dbReference type="AlphaFoldDB" id="A0A426ZC22"/>
<organism evidence="1 2">
    <name type="scientific">Ensete ventricosum</name>
    <name type="common">Abyssinian banana</name>
    <name type="synonym">Musa ensete</name>
    <dbReference type="NCBI Taxonomy" id="4639"/>
    <lineage>
        <taxon>Eukaryota</taxon>
        <taxon>Viridiplantae</taxon>
        <taxon>Streptophyta</taxon>
        <taxon>Embryophyta</taxon>
        <taxon>Tracheophyta</taxon>
        <taxon>Spermatophyta</taxon>
        <taxon>Magnoliopsida</taxon>
        <taxon>Liliopsida</taxon>
        <taxon>Zingiberales</taxon>
        <taxon>Musaceae</taxon>
        <taxon>Ensete</taxon>
    </lineage>
</organism>
<accession>A0A426ZC22</accession>
<dbReference type="EMBL" id="AMZH03007350">
    <property type="protein sequence ID" value="RRT61545.1"/>
    <property type="molecule type" value="Genomic_DNA"/>
</dbReference>
<reference evidence="1 2" key="1">
    <citation type="journal article" date="2014" name="Agronomy (Basel)">
        <title>A Draft Genome Sequence for Ensete ventricosum, the Drought-Tolerant Tree Against Hunger.</title>
        <authorList>
            <person name="Harrison J."/>
            <person name="Moore K.A."/>
            <person name="Paszkiewicz K."/>
            <person name="Jones T."/>
            <person name="Grant M."/>
            <person name="Ambacheew D."/>
            <person name="Muzemil S."/>
            <person name="Studholme D.J."/>
        </authorList>
    </citation>
    <scope>NUCLEOTIDE SEQUENCE [LARGE SCALE GENOMIC DNA]</scope>
</reference>
<evidence type="ECO:0000313" key="1">
    <source>
        <dbReference type="EMBL" id="RRT61545.1"/>
    </source>
</evidence>
<comment type="caution">
    <text evidence="1">The sequence shown here is derived from an EMBL/GenBank/DDBJ whole genome shotgun (WGS) entry which is preliminary data.</text>
</comment>
<evidence type="ECO:0000313" key="2">
    <source>
        <dbReference type="Proteomes" id="UP000287651"/>
    </source>
</evidence>
<protein>
    <submittedName>
        <fullName evidence="1">Uncharacterized protein</fullName>
    </submittedName>
</protein>
<proteinExistence type="predicted"/>